<sequence length="59" mass="6720">MWLRFRVWCAVEMDAGRGGETELSSLVSGWGRTGRCAVGWGRQEVEDERDEGLVRKFSN</sequence>
<evidence type="ECO:0000313" key="2">
    <source>
        <dbReference type="Proteomes" id="UP000251960"/>
    </source>
</evidence>
<protein>
    <submittedName>
        <fullName evidence="1">Uncharacterized protein</fullName>
    </submittedName>
</protein>
<proteinExistence type="predicted"/>
<name>A0A3L6G027_MAIZE</name>
<organism evidence="1 2">
    <name type="scientific">Zea mays</name>
    <name type="common">Maize</name>
    <dbReference type="NCBI Taxonomy" id="4577"/>
    <lineage>
        <taxon>Eukaryota</taxon>
        <taxon>Viridiplantae</taxon>
        <taxon>Streptophyta</taxon>
        <taxon>Embryophyta</taxon>
        <taxon>Tracheophyta</taxon>
        <taxon>Spermatophyta</taxon>
        <taxon>Magnoliopsida</taxon>
        <taxon>Liliopsida</taxon>
        <taxon>Poales</taxon>
        <taxon>Poaceae</taxon>
        <taxon>PACMAD clade</taxon>
        <taxon>Panicoideae</taxon>
        <taxon>Andropogonodae</taxon>
        <taxon>Andropogoneae</taxon>
        <taxon>Tripsacinae</taxon>
        <taxon>Zea</taxon>
    </lineage>
</organism>
<evidence type="ECO:0000313" key="1">
    <source>
        <dbReference type="EMBL" id="PWZ38720.1"/>
    </source>
</evidence>
<gene>
    <name evidence="1" type="ORF">Zm00014a_043210</name>
</gene>
<dbReference type="Proteomes" id="UP000251960">
    <property type="component" value="Chromosome 2"/>
</dbReference>
<dbReference type="EMBL" id="NCVQ01000003">
    <property type="protein sequence ID" value="PWZ38720.1"/>
    <property type="molecule type" value="Genomic_DNA"/>
</dbReference>
<reference evidence="1 2" key="1">
    <citation type="journal article" date="2018" name="Nat. Genet.">
        <title>Extensive intraspecific gene order and gene structural variations between Mo17 and other maize genomes.</title>
        <authorList>
            <person name="Sun S."/>
            <person name="Zhou Y."/>
            <person name="Chen J."/>
            <person name="Shi J."/>
            <person name="Zhao H."/>
            <person name="Zhao H."/>
            <person name="Song W."/>
            <person name="Zhang M."/>
            <person name="Cui Y."/>
            <person name="Dong X."/>
            <person name="Liu H."/>
            <person name="Ma X."/>
            <person name="Jiao Y."/>
            <person name="Wang B."/>
            <person name="Wei X."/>
            <person name="Stein J.C."/>
            <person name="Glaubitz J.C."/>
            <person name="Lu F."/>
            <person name="Yu G."/>
            <person name="Liang C."/>
            <person name="Fengler K."/>
            <person name="Li B."/>
            <person name="Rafalski A."/>
            <person name="Schnable P.S."/>
            <person name="Ware D.H."/>
            <person name="Buckler E.S."/>
            <person name="Lai J."/>
        </authorList>
    </citation>
    <scope>NUCLEOTIDE SEQUENCE [LARGE SCALE GENOMIC DNA]</scope>
    <source>
        <strain evidence="2">cv. Missouri 17</strain>
        <tissue evidence="1">Seedling</tissue>
    </source>
</reference>
<dbReference type="AlphaFoldDB" id="A0A3L6G027"/>
<comment type="caution">
    <text evidence="1">The sequence shown here is derived from an EMBL/GenBank/DDBJ whole genome shotgun (WGS) entry which is preliminary data.</text>
</comment>
<accession>A0A3L6G027</accession>